<protein>
    <submittedName>
        <fullName evidence="2">UbiE/COQ5 methyltransferase family protein</fullName>
    </submittedName>
</protein>
<sequence length="208" mass="23117">MTRRSYVLTAAAAGVLGGALWWRKNPSACPYGQRFWVQLPHPFITRGRLREALRPQPGERVLEVGPGTGYYTLDMAEWVGPDGQVDIFDLQPQMLDHTMRRAQARGLSNITPTQGDARSLPYPDGSFDAAYLVAVLGEVPDQQAAMDELARVLRPGGRLVVGELFGDPHWISPAALRRRGESAGLEFERRLGRLLGHYSVFVKPPRDK</sequence>
<keyword evidence="3" id="KW-1185">Reference proteome</keyword>
<feature type="domain" description="Methyltransferase" evidence="1">
    <location>
        <begin position="61"/>
        <end position="157"/>
    </location>
</feature>
<dbReference type="EMBL" id="FNWJ01000001">
    <property type="protein sequence ID" value="SEH10768.1"/>
    <property type="molecule type" value="Genomic_DNA"/>
</dbReference>
<dbReference type="PANTHER" id="PTHR43591">
    <property type="entry name" value="METHYLTRANSFERASE"/>
    <property type="match status" value="1"/>
</dbReference>
<keyword evidence="2" id="KW-0808">Transferase</keyword>
<name>A0A1H6FKU2_THEAL</name>
<dbReference type="GO" id="GO:0008168">
    <property type="term" value="F:methyltransferase activity"/>
    <property type="evidence" value="ECO:0007669"/>
    <property type="project" value="UniProtKB-KW"/>
</dbReference>
<gene>
    <name evidence="2" type="ORF">SAMN02745716_0546</name>
</gene>
<organism evidence="2 3">
    <name type="scientific">Thermoleophilum album</name>
    <dbReference type="NCBI Taxonomy" id="29539"/>
    <lineage>
        <taxon>Bacteria</taxon>
        <taxon>Bacillati</taxon>
        <taxon>Actinomycetota</taxon>
        <taxon>Thermoleophilia</taxon>
        <taxon>Thermoleophilales</taxon>
        <taxon>Thermoleophilaceae</taxon>
        <taxon>Thermoleophilum</taxon>
    </lineage>
</organism>
<evidence type="ECO:0000313" key="3">
    <source>
        <dbReference type="Proteomes" id="UP000222056"/>
    </source>
</evidence>
<dbReference type="Proteomes" id="UP000222056">
    <property type="component" value="Unassembled WGS sequence"/>
</dbReference>
<dbReference type="RefSeq" id="WP_093116003.1">
    <property type="nucleotide sequence ID" value="NZ_FNWJ01000001.1"/>
</dbReference>
<dbReference type="GO" id="GO:0032259">
    <property type="term" value="P:methylation"/>
    <property type="evidence" value="ECO:0007669"/>
    <property type="project" value="UniProtKB-KW"/>
</dbReference>
<dbReference type="Pfam" id="PF13649">
    <property type="entry name" value="Methyltransf_25"/>
    <property type="match status" value="1"/>
</dbReference>
<keyword evidence="2" id="KW-0489">Methyltransferase</keyword>
<reference evidence="3" key="1">
    <citation type="submission" date="2016-10" db="EMBL/GenBank/DDBJ databases">
        <authorList>
            <person name="Varghese N."/>
            <person name="Submissions S."/>
        </authorList>
    </citation>
    <scope>NUCLEOTIDE SEQUENCE [LARGE SCALE GENOMIC DNA]</scope>
    <source>
        <strain evidence="3">ATCC 35263</strain>
    </source>
</reference>
<accession>A0A1H6FKU2</accession>
<dbReference type="OrthoDB" id="9769602at2"/>
<dbReference type="SUPFAM" id="SSF53335">
    <property type="entry name" value="S-adenosyl-L-methionine-dependent methyltransferases"/>
    <property type="match status" value="1"/>
</dbReference>
<evidence type="ECO:0000259" key="1">
    <source>
        <dbReference type="Pfam" id="PF13649"/>
    </source>
</evidence>
<dbReference type="STRING" id="29539.SAMN02745716_0546"/>
<dbReference type="InterPro" id="IPR029063">
    <property type="entry name" value="SAM-dependent_MTases_sf"/>
</dbReference>
<dbReference type="PANTHER" id="PTHR43591:SF24">
    <property type="entry name" value="2-METHOXY-6-POLYPRENYL-1,4-BENZOQUINOL METHYLASE, MITOCHONDRIAL"/>
    <property type="match status" value="1"/>
</dbReference>
<dbReference type="Gene3D" id="3.40.50.150">
    <property type="entry name" value="Vaccinia Virus protein VP39"/>
    <property type="match status" value="1"/>
</dbReference>
<proteinExistence type="predicted"/>
<evidence type="ECO:0000313" key="2">
    <source>
        <dbReference type="EMBL" id="SEH10768.1"/>
    </source>
</evidence>
<dbReference type="InterPro" id="IPR041698">
    <property type="entry name" value="Methyltransf_25"/>
</dbReference>
<dbReference type="AlphaFoldDB" id="A0A1H6FKU2"/>
<dbReference type="CDD" id="cd02440">
    <property type="entry name" value="AdoMet_MTases"/>
    <property type="match status" value="1"/>
</dbReference>